<keyword evidence="7" id="KW-0813">Transport</keyword>
<keyword evidence="10" id="KW-0597">Phosphoprotein</keyword>
<proteinExistence type="predicted"/>
<dbReference type="CDD" id="cd00001">
    <property type="entry name" value="PTS_IIB_man"/>
    <property type="match status" value="1"/>
</dbReference>
<organism evidence="23 26">
    <name type="scientific">Photorhabdus heterorhabditis</name>
    <dbReference type="NCBI Taxonomy" id="880156"/>
    <lineage>
        <taxon>Bacteria</taxon>
        <taxon>Pseudomonadati</taxon>
        <taxon>Pseudomonadota</taxon>
        <taxon>Gammaproteobacteria</taxon>
        <taxon>Enterobacterales</taxon>
        <taxon>Morganellaceae</taxon>
        <taxon>Photorhabdus</taxon>
    </lineage>
</organism>
<feature type="domain" description="PTS EIIB type-4" evidence="22">
    <location>
        <begin position="159"/>
        <end position="324"/>
    </location>
</feature>
<dbReference type="AlphaFoldDB" id="A0A5B0WGX5"/>
<evidence type="ECO:0000256" key="5">
    <source>
        <dbReference type="ARBA" id="ARBA00011929"/>
    </source>
</evidence>
<dbReference type="InterPro" id="IPR036667">
    <property type="entry name" value="PTS_IIB_sorbose-sp_sf"/>
</dbReference>
<evidence type="ECO:0000313" key="26">
    <source>
        <dbReference type="Proteomes" id="UP000322184"/>
    </source>
</evidence>
<dbReference type="EMBL" id="LJCS01000005">
    <property type="protein sequence ID" value="KOY63393.1"/>
    <property type="molecule type" value="Genomic_DNA"/>
</dbReference>
<dbReference type="CDD" id="cd00006">
    <property type="entry name" value="PTS_IIA_man"/>
    <property type="match status" value="1"/>
</dbReference>
<dbReference type="SUPFAM" id="SSF53062">
    <property type="entry name" value="PTS system fructose IIA component-like"/>
    <property type="match status" value="1"/>
</dbReference>
<gene>
    <name evidence="23" type="primary">manX</name>
    <name evidence="24" type="ORF">AM629_03520</name>
    <name evidence="23" type="ORF">F0L16_14270</name>
</gene>
<evidence type="ECO:0000256" key="10">
    <source>
        <dbReference type="ARBA" id="ARBA00022553"/>
    </source>
</evidence>
<dbReference type="NCBIfam" id="TIGR00824">
    <property type="entry name" value="EIIA-man"/>
    <property type="match status" value="1"/>
</dbReference>
<reference evidence="24 25" key="1">
    <citation type="submission" date="2015-09" db="EMBL/GenBank/DDBJ databases">
        <title>Draft genome sequence and assembly of Photorhabdus sp. VMG, a bacterial symbiont associated with Heterorhabditis zealandica.</title>
        <authorList>
            <person name="Naidoo S."/>
            <person name="Featherston J."/>
            <person name="Mothupi B."/>
            <person name="Gray V.M."/>
        </authorList>
    </citation>
    <scope>NUCLEOTIDE SEQUENCE [LARGE SCALE GENOMIC DNA]</scope>
    <source>
        <strain evidence="24 25">VMG</strain>
    </source>
</reference>
<dbReference type="EC" id="2.7.1.191" evidence="5"/>
<evidence type="ECO:0000256" key="4">
    <source>
        <dbReference type="ARBA" id="ARBA00011738"/>
    </source>
</evidence>
<dbReference type="Pfam" id="PF03610">
    <property type="entry name" value="EIIA-man"/>
    <property type="match status" value="1"/>
</dbReference>
<evidence type="ECO:0000256" key="15">
    <source>
        <dbReference type="ARBA" id="ARBA00023136"/>
    </source>
</evidence>
<reference evidence="23 26" key="2">
    <citation type="submission" date="2019-09" db="EMBL/GenBank/DDBJ databases">
        <title>Whole genome sequence of Photorhabdus heterorhabditis strain ETL (Enterobacteriales: Enterobacteriaceae) a bacterial symbiont of Heterorhabditis zealandica strain ETL (Rhabditida: Heterorhabditidae).</title>
        <authorList>
            <person name="Lulamba T.E."/>
            <person name="Serepa-Dlamini M.H."/>
        </authorList>
    </citation>
    <scope>NUCLEOTIDE SEQUENCE [LARGE SCALE GENOMIC DNA]</scope>
    <source>
        <strain evidence="23 26">ETL</strain>
    </source>
</reference>
<dbReference type="Gene3D" id="3.40.35.10">
    <property type="entry name" value="Phosphotransferase system, sorbose subfamily IIB component"/>
    <property type="match status" value="1"/>
</dbReference>
<evidence type="ECO:0000313" key="24">
    <source>
        <dbReference type="EMBL" id="KOY63393.1"/>
    </source>
</evidence>
<dbReference type="GO" id="GO:0009401">
    <property type="term" value="P:phosphoenolpyruvate-dependent sugar phosphotransferase system"/>
    <property type="evidence" value="ECO:0007669"/>
    <property type="project" value="UniProtKB-KW"/>
</dbReference>
<keyword evidence="11" id="KW-0762">Sugar transport</keyword>
<evidence type="ECO:0000256" key="9">
    <source>
        <dbReference type="ARBA" id="ARBA00022490"/>
    </source>
</evidence>
<feature type="active site" description="Tele-phosphohistidine intermediate; for EIIA activity" evidence="19">
    <location>
        <position position="10"/>
    </location>
</feature>
<comment type="function">
    <text evidence="16">The phosphoenolpyruvate-dependent sugar phosphotransferase system (sugar PTS), a major carbohydrate active transport system, catalyzes the phosphorylation of incoming sugar substrates concomitantly with their translocation across the cell membrane. The enzyme II ManXYZ PTS system is involved in mannose transport.</text>
</comment>
<evidence type="ECO:0000256" key="16">
    <source>
        <dbReference type="ARBA" id="ARBA00023757"/>
    </source>
</evidence>
<feature type="domain" description="PTS EIIA type-4" evidence="21">
    <location>
        <begin position="2"/>
        <end position="126"/>
    </location>
</feature>
<dbReference type="PANTHER" id="PTHR33799">
    <property type="entry name" value="PTS PERMEASE-RELATED-RELATED"/>
    <property type="match status" value="1"/>
</dbReference>
<dbReference type="GO" id="GO:0016301">
    <property type="term" value="F:kinase activity"/>
    <property type="evidence" value="ECO:0007669"/>
    <property type="project" value="UniProtKB-KW"/>
</dbReference>
<evidence type="ECO:0000256" key="3">
    <source>
        <dbReference type="ARBA" id="ARBA00004496"/>
    </source>
</evidence>
<comment type="subcellular location">
    <subcellularLocation>
        <location evidence="2">Cell membrane</location>
    </subcellularLocation>
    <subcellularLocation>
        <location evidence="3">Cytoplasm</location>
    </subcellularLocation>
</comment>
<dbReference type="STRING" id="880156.AM629_03520"/>
<evidence type="ECO:0000256" key="8">
    <source>
        <dbReference type="ARBA" id="ARBA00022475"/>
    </source>
</evidence>
<evidence type="ECO:0000256" key="20">
    <source>
        <dbReference type="PIRSR" id="PIRSR618455-2"/>
    </source>
</evidence>
<evidence type="ECO:0000256" key="12">
    <source>
        <dbReference type="ARBA" id="ARBA00022679"/>
    </source>
</evidence>
<evidence type="ECO:0000256" key="13">
    <source>
        <dbReference type="ARBA" id="ARBA00022683"/>
    </source>
</evidence>
<dbReference type="InterPro" id="IPR051471">
    <property type="entry name" value="Bacterial_PTS_sugar_comp"/>
</dbReference>
<evidence type="ECO:0000256" key="11">
    <source>
        <dbReference type="ARBA" id="ARBA00022597"/>
    </source>
</evidence>
<evidence type="ECO:0000259" key="22">
    <source>
        <dbReference type="PROSITE" id="PS51101"/>
    </source>
</evidence>
<feature type="active site" description="Pros-phosphohistidine intermediate; for EIIB activity" evidence="19">
    <location>
        <position position="174"/>
    </location>
</feature>
<evidence type="ECO:0000256" key="14">
    <source>
        <dbReference type="ARBA" id="ARBA00022777"/>
    </source>
</evidence>
<evidence type="ECO:0000256" key="18">
    <source>
        <dbReference type="ARBA" id="ARBA00032197"/>
    </source>
</evidence>
<dbReference type="InterPro" id="IPR033887">
    <property type="entry name" value="PTS_IIA_man"/>
</dbReference>
<keyword evidence="13" id="KW-0598">Phosphotransferase system</keyword>
<dbReference type="PROSITE" id="PS51101">
    <property type="entry name" value="PTS_EIIB_TYPE_4"/>
    <property type="match status" value="1"/>
</dbReference>
<dbReference type="RefSeq" id="WP_054476201.1">
    <property type="nucleotide sequence ID" value="NZ_CAWMRL010000005.1"/>
</dbReference>
<dbReference type="Proteomes" id="UP000037727">
    <property type="component" value="Unassembled WGS sequence"/>
</dbReference>
<feature type="modified residue" description="N6-acetyllysine" evidence="20">
    <location>
        <position position="55"/>
    </location>
</feature>
<comment type="caution">
    <text evidence="23">The sequence shown here is derived from an EMBL/GenBank/DDBJ whole genome shotgun (WGS) entry which is preliminary data.</text>
</comment>
<dbReference type="OrthoDB" id="7065728at2"/>
<dbReference type="InterPro" id="IPR018455">
    <property type="entry name" value="PTS_IIB_sorbose-sp_subgr"/>
</dbReference>
<dbReference type="PANTHER" id="PTHR33799:SF1">
    <property type="entry name" value="PTS SYSTEM MANNOSE-SPECIFIC EIIAB COMPONENT-RELATED"/>
    <property type="match status" value="1"/>
</dbReference>
<dbReference type="GO" id="GO:0005737">
    <property type="term" value="C:cytoplasm"/>
    <property type="evidence" value="ECO:0007669"/>
    <property type="project" value="UniProtKB-SubCell"/>
</dbReference>
<dbReference type="InterPro" id="IPR013789">
    <property type="entry name" value="PTS_EIIA_man"/>
</dbReference>
<dbReference type="InterPro" id="IPR036662">
    <property type="entry name" value="PTS_EIIA_man-typ_sf"/>
</dbReference>
<dbReference type="NCBIfam" id="NF011670">
    <property type="entry name" value="PRK15088.1"/>
    <property type="match status" value="1"/>
</dbReference>
<dbReference type="Proteomes" id="UP000322184">
    <property type="component" value="Unassembled WGS sequence"/>
</dbReference>
<evidence type="ECO:0000256" key="6">
    <source>
        <dbReference type="ARBA" id="ARBA00021685"/>
    </source>
</evidence>
<evidence type="ECO:0000259" key="21">
    <source>
        <dbReference type="PROSITE" id="PS51096"/>
    </source>
</evidence>
<keyword evidence="8" id="KW-1003">Cell membrane</keyword>
<feature type="modified residue" description="N6-acetyllysine" evidence="20">
    <location>
        <position position="233"/>
    </location>
</feature>
<feature type="modified residue" description="Phosphohistidine; by HPr" evidence="20">
    <location>
        <position position="10"/>
    </location>
</feature>
<keyword evidence="12" id="KW-0808">Transferase</keyword>
<keyword evidence="14" id="KW-0418">Kinase</keyword>
<dbReference type="SUPFAM" id="SSF52728">
    <property type="entry name" value="PTS IIb component"/>
    <property type="match status" value="1"/>
</dbReference>
<protein>
    <recommendedName>
        <fullName evidence="6">PTS system mannose-specific EIIAB component</fullName>
        <ecNumber evidence="5">2.7.1.191</ecNumber>
    </recommendedName>
    <alternativeName>
        <fullName evidence="18">EIIAB-Man</fullName>
    </alternativeName>
    <alternativeName>
        <fullName evidence="17">EIII-Man</fullName>
    </alternativeName>
</protein>
<feature type="modified residue" description="Phosphohistidine; by EIIA" evidence="20">
    <location>
        <position position="174"/>
    </location>
</feature>
<dbReference type="GO" id="GO:0008982">
    <property type="term" value="F:protein-N(PI)-phosphohistidine-sugar phosphotransferase activity"/>
    <property type="evidence" value="ECO:0007669"/>
    <property type="project" value="InterPro"/>
</dbReference>
<evidence type="ECO:0000256" key="7">
    <source>
        <dbReference type="ARBA" id="ARBA00022448"/>
    </source>
</evidence>
<accession>A0A5B0WGX5</accession>
<dbReference type="Pfam" id="PF03830">
    <property type="entry name" value="PTSIIB_sorb"/>
    <property type="match status" value="1"/>
</dbReference>
<comment type="subunit">
    <text evidence="4">Homodimer.</text>
</comment>
<comment type="catalytic activity">
    <reaction evidence="1">
        <text>D-mannose(out) + N(pros)-phospho-L-histidyl-[protein] = D-mannose 6-phosphate(in) + L-histidyl-[protein]</text>
        <dbReference type="Rhea" id="RHEA:49232"/>
        <dbReference type="Rhea" id="RHEA-COMP:9745"/>
        <dbReference type="Rhea" id="RHEA-COMP:9746"/>
        <dbReference type="ChEBI" id="CHEBI:4208"/>
        <dbReference type="ChEBI" id="CHEBI:29979"/>
        <dbReference type="ChEBI" id="CHEBI:58735"/>
        <dbReference type="ChEBI" id="CHEBI:64837"/>
        <dbReference type="EC" id="2.7.1.191"/>
    </reaction>
</comment>
<keyword evidence="25" id="KW-1185">Reference proteome</keyword>
<name>A0A5B0WGX5_9GAMM</name>
<sequence length="324" mass="35616">MSIAIMIGTHGAAAEQLLRTVEMLIGEQENVSYIDFVPGENADTLFEKYNSKLAKLSTDKGVLFFVDTWGGSPFNAANRIAVDKENYEIITGVNVPMLVEAFMCRDDDPSLEELVSVALETGKEGIRALKTEETPKVEPVKPVAPAPVATLTSAPPTGGHMKIALARIDDRLIHGQVATRWTKETNVKRIIVVSDEVAADTVRSTLLKQVAPPGISAHVVDIAKCIRVYNNPKYANERVMLLFTNPTDVLRLVENGVNITSVNIGGMAYRQGKIQVNNAISIDETDIKAFKKLDERSIELEARKVASDTRLQMMDLIQKVKNEN</sequence>
<evidence type="ECO:0000313" key="25">
    <source>
        <dbReference type="Proteomes" id="UP000037727"/>
    </source>
</evidence>
<evidence type="ECO:0000313" key="23">
    <source>
        <dbReference type="EMBL" id="KAA1186384.1"/>
    </source>
</evidence>
<dbReference type="EMBL" id="VTUW01000027">
    <property type="protein sequence ID" value="KAA1186384.1"/>
    <property type="molecule type" value="Genomic_DNA"/>
</dbReference>
<dbReference type="PROSITE" id="PS51096">
    <property type="entry name" value="PTS_EIIA_TYPE_4"/>
    <property type="match status" value="1"/>
</dbReference>
<dbReference type="NCBIfam" id="TIGR00854">
    <property type="entry name" value="pts-sorbose"/>
    <property type="match status" value="1"/>
</dbReference>
<keyword evidence="9" id="KW-0963">Cytoplasm</keyword>
<dbReference type="InterPro" id="IPR004701">
    <property type="entry name" value="PTS_EIIA_man-typ"/>
</dbReference>
<dbReference type="InterPro" id="IPR004720">
    <property type="entry name" value="PTS_IIB_sorbose-sp"/>
</dbReference>
<evidence type="ECO:0000256" key="1">
    <source>
        <dbReference type="ARBA" id="ARBA00000514"/>
    </source>
</evidence>
<keyword evidence="15" id="KW-0472">Membrane</keyword>
<evidence type="ECO:0000256" key="17">
    <source>
        <dbReference type="ARBA" id="ARBA00030229"/>
    </source>
</evidence>
<dbReference type="GO" id="GO:0005886">
    <property type="term" value="C:plasma membrane"/>
    <property type="evidence" value="ECO:0007669"/>
    <property type="project" value="UniProtKB-SubCell"/>
</dbReference>
<evidence type="ECO:0000256" key="19">
    <source>
        <dbReference type="PIRSR" id="PIRSR618455-1"/>
    </source>
</evidence>
<dbReference type="Gene3D" id="3.40.50.510">
    <property type="entry name" value="Phosphotransferase system, mannose-type IIA component"/>
    <property type="match status" value="1"/>
</dbReference>
<evidence type="ECO:0000256" key="2">
    <source>
        <dbReference type="ARBA" id="ARBA00004236"/>
    </source>
</evidence>